<evidence type="ECO:0000256" key="8">
    <source>
        <dbReference type="ARBA" id="ARBA00022989"/>
    </source>
</evidence>
<evidence type="ECO:0000256" key="16">
    <source>
        <dbReference type="RuleBase" id="RU003848"/>
    </source>
</evidence>
<dbReference type="Proteomes" id="UP001143309">
    <property type="component" value="Unassembled WGS sequence"/>
</dbReference>
<evidence type="ECO:0000256" key="3">
    <source>
        <dbReference type="ARBA" id="ARBA00022448"/>
    </source>
</evidence>
<evidence type="ECO:0000256" key="12">
    <source>
        <dbReference type="ARBA" id="ARBA00025198"/>
    </source>
</evidence>
<evidence type="ECO:0000256" key="2">
    <source>
        <dbReference type="ARBA" id="ARBA00005513"/>
    </source>
</evidence>
<dbReference type="Pfam" id="PF00430">
    <property type="entry name" value="ATP-synt_B"/>
    <property type="match status" value="1"/>
</dbReference>
<keyword evidence="11 15" id="KW-0066">ATP synthesis</keyword>
<keyword evidence="7 15" id="KW-0375">Hydrogen ion transport</keyword>
<dbReference type="GO" id="GO:0045259">
    <property type="term" value="C:proton-transporting ATP synthase complex"/>
    <property type="evidence" value="ECO:0007669"/>
    <property type="project" value="UniProtKB-KW"/>
</dbReference>
<evidence type="ECO:0000256" key="7">
    <source>
        <dbReference type="ARBA" id="ARBA00022781"/>
    </source>
</evidence>
<keyword evidence="8 15" id="KW-1133">Transmembrane helix</keyword>
<comment type="caution">
    <text evidence="18">The sequence shown here is derived from an EMBL/GenBank/DDBJ whole genome shotgun (WGS) entry which is preliminary data.</text>
</comment>
<gene>
    <name evidence="18" type="primary">atpF2</name>
    <name evidence="15" type="synonym">atpF</name>
    <name evidence="18" type="ORF">GCM10008174_20910</name>
</gene>
<keyword evidence="10 15" id="KW-0472">Membrane</keyword>
<dbReference type="CDD" id="cd06503">
    <property type="entry name" value="ATP-synt_Fo_b"/>
    <property type="match status" value="1"/>
</dbReference>
<sequence length="202" mass="20950">MIPTSISVDPAIGTTIVLAQAPAEPHGAEHMASTPGEHGAAFPPFDASTYASQLIWLALTFGALYFIVSKFALPRLANIVEGRAERIEGDLAEARRLRAESKAAGEAYEKAQADARARANAIAAEARDAVAKQAEENRKTLDAELAAKLEAAEAQIAATKQAALGNVRGIATEAAAAIVERLTGAAPAPAEIEQAVDASLAR</sequence>
<dbReference type="PANTHER" id="PTHR33445:SF1">
    <property type="entry name" value="ATP SYNTHASE SUBUNIT B"/>
    <property type="match status" value="1"/>
</dbReference>
<comment type="function">
    <text evidence="12 15">F(1)F(0) ATP synthase produces ATP from ADP in the presence of a proton or sodium gradient. F-type ATPases consist of two structural domains, F(1) containing the extramembraneous catalytic core and F(0) containing the membrane proton channel, linked together by a central stalk and a peripheral stalk. During catalysis, ATP synthesis in the catalytic domain of F(1) is coupled via a rotary mechanism of the central stalk subunits to proton translocation.</text>
</comment>
<evidence type="ECO:0000256" key="14">
    <source>
        <dbReference type="ARBA" id="ARBA00025830"/>
    </source>
</evidence>
<keyword evidence="19" id="KW-1185">Reference proteome</keyword>
<accession>A0A9W6N7F0</accession>
<keyword evidence="6 15" id="KW-0812">Transmembrane</keyword>
<dbReference type="HAMAP" id="MF_01398">
    <property type="entry name" value="ATP_synth_b_bprime"/>
    <property type="match status" value="1"/>
</dbReference>
<evidence type="ECO:0000256" key="1">
    <source>
        <dbReference type="ARBA" id="ARBA00004377"/>
    </source>
</evidence>
<dbReference type="AlphaFoldDB" id="A0A9W6N7F0"/>
<dbReference type="GO" id="GO:0046933">
    <property type="term" value="F:proton-transporting ATP synthase activity, rotational mechanism"/>
    <property type="evidence" value="ECO:0007669"/>
    <property type="project" value="UniProtKB-UniRule"/>
</dbReference>
<keyword evidence="9 15" id="KW-0406">Ion transport</keyword>
<keyword evidence="3 15" id="KW-0813">Transport</keyword>
<reference evidence="18" key="1">
    <citation type="journal article" date="2014" name="Int. J. Syst. Evol. Microbiol.">
        <title>Complete genome sequence of Corynebacterium casei LMG S-19264T (=DSM 44701T), isolated from a smear-ripened cheese.</title>
        <authorList>
            <consortium name="US DOE Joint Genome Institute (JGI-PGF)"/>
            <person name="Walter F."/>
            <person name="Albersmeier A."/>
            <person name="Kalinowski J."/>
            <person name="Ruckert C."/>
        </authorList>
    </citation>
    <scope>NUCLEOTIDE SEQUENCE</scope>
    <source>
        <strain evidence="18">VKM B-2748</strain>
    </source>
</reference>
<evidence type="ECO:0000313" key="18">
    <source>
        <dbReference type="EMBL" id="GLK80350.1"/>
    </source>
</evidence>
<evidence type="ECO:0000256" key="9">
    <source>
        <dbReference type="ARBA" id="ARBA00023065"/>
    </source>
</evidence>
<evidence type="ECO:0000256" key="11">
    <source>
        <dbReference type="ARBA" id="ARBA00023310"/>
    </source>
</evidence>
<comment type="similarity">
    <text evidence="2 15 16">Belongs to the ATPase B chain family.</text>
</comment>
<evidence type="ECO:0000256" key="10">
    <source>
        <dbReference type="ARBA" id="ARBA00023136"/>
    </source>
</evidence>
<evidence type="ECO:0000256" key="4">
    <source>
        <dbReference type="ARBA" id="ARBA00022475"/>
    </source>
</evidence>
<comment type="function">
    <text evidence="13">Component of the F(0) channel, it forms part of the peripheral stalk, linking F(1) to F(0). The b'-subunit is a diverged and duplicated form of b found in plants and photosynthetic bacteria.</text>
</comment>
<protein>
    <recommendedName>
        <fullName evidence="15">ATP synthase subunit b</fullName>
    </recommendedName>
    <alternativeName>
        <fullName evidence="15">ATP synthase F(0) sector subunit b</fullName>
    </alternativeName>
    <alternativeName>
        <fullName evidence="15">ATPase subunit I</fullName>
    </alternativeName>
    <alternativeName>
        <fullName evidence="15">F-type ATPase subunit b</fullName>
        <shortName evidence="15">F-ATPase subunit b</shortName>
    </alternativeName>
</protein>
<dbReference type="InterPro" id="IPR002146">
    <property type="entry name" value="ATP_synth_b/b'su_bac/chlpt"/>
</dbReference>
<feature type="transmembrane region" description="Helical" evidence="15">
    <location>
        <begin position="54"/>
        <end position="73"/>
    </location>
</feature>
<keyword evidence="5 15" id="KW-0138">CF(0)</keyword>
<feature type="coiled-coil region" evidence="17">
    <location>
        <begin position="84"/>
        <end position="162"/>
    </location>
</feature>
<reference evidence="18" key="2">
    <citation type="submission" date="2023-01" db="EMBL/GenBank/DDBJ databases">
        <authorList>
            <person name="Sun Q."/>
            <person name="Evtushenko L."/>
        </authorList>
    </citation>
    <scope>NUCLEOTIDE SEQUENCE</scope>
    <source>
        <strain evidence="18">VKM B-2748</strain>
    </source>
</reference>
<dbReference type="GO" id="GO:0046961">
    <property type="term" value="F:proton-transporting ATPase activity, rotational mechanism"/>
    <property type="evidence" value="ECO:0007669"/>
    <property type="project" value="TreeGrafter"/>
</dbReference>
<keyword evidence="4 15" id="KW-1003">Cell membrane</keyword>
<comment type="subcellular location">
    <subcellularLocation>
        <location evidence="1">Cell inner membrane</location>
        <topology evidence="1">Single-pass membrane protein</topology>
    </subcellularLocation>
    <subcellularLocation>
        <location evidence="15">Cell membrane</location>
        <topology evidence="15">Single-pass membrane protein</topology>
    </subcellularLocation>
</comment>
<evidence type="ECO:0000313" key="19">
    <source>
        <dbReference type="Proteomes" id="UP001143309"/>
    </source>
</evidence>
<evidence type="ECO:0000256" key="6">
    <source>
        <dbReference type="ARBA" id="ARBA00022692"/>
    </source>
</evidence>
<dbReference type="PANTHER" id="PTHR33445">
    <property type="entry name" value="ATP SYNTHASE SUBUNIT B', CHLOROPLASTIC"/>
    <property type="match status" value="1"/>
</dbReference>
<dbReference type="EMBL" id="BSFL01000002">
    <property type="protein sequence ID" value="GLK80350.1"/>
    <property type="molecule type" value="Genomic_DNA"/>
</dbReference>
<dbReference type="GO" id="GO:0005886">
    <property type="term" value="C:plasma membrane"/>
    <property type="evidence" value="ECO:0007669"/>
    <property type="project" value="UniProtKB-SubCell"/>
</dbReference>
<dbReference type="InterPro" id="IPR050059">
    <property type="entry name" value="ATP_synthase_B_chain"/>
</dbReference>
<evidence type="ECO:0000256" key="15">
    <source>
        <dbReference type="HAMAP-Rule" id="MF_01398"/>
    </source>
</evidence>
<name>A0A9W6N7F0_9HYPH</name>
<proteinExistence type="inferred from homology"/>
<organism evidence="18 19">
    <name type="scientific">Methylopila turkensis</name>
    <dbReference type="NCBI Taxonomy" id="1437816"/>
    <lineage>
        <taxon>Bacteria</taxon>
        <taxon>Pseudomonadati</taxon>
        <taxon>Pseudomonadota</taxon>
        <taxon>Alphaproteobacteria</taxon>
        <taxon>Hyphomicrobiales</taxon>
        <taxon>Methylopilaceae</taxon>
        <taxon>Methylopila</taxon>
    </lineage>
</organism>
<keyword evidence="17" id="KW-0175">Coiled coil</keyword>
<evidence type="ECO:0000256" key="17">
    <source>
        <dbReference type="SAM" id="Coils"/>
    </source>
</evidence>
<evidence type="ECO:0000256" key="5">
    <source>
        <dbReference type="ARBA" id="ARBA00022547"/>
    </source>
</evidence>
<comment type="subunit">
    <text evidence="14 15">F-type ATPases have 2 components, F(1) - the catalytic core - and F(0) - the membrane proton channel. F(1) has five subunits: alpha(3), beta(3), gamma(1), delta(1), epsilon(1). F(0) has three main subunits: a(1), b(2) and c(10-14). The alpha and beta chains form an alternating ring which encloses part of the gamma chain. F(1) is attached to F(0) by a central stalk formed by the gamma and epsilon chains, while a peripheral stalk is formed by the delta and b chains.</text>
</comment>
<evidence type="ECO:0000256" key="13">
    <source>
        <dbReference type="ARBA" id="ARBA00025614"/>
    </source>
</evidence>